<reference evidence="1 2" key="1">
    <citation type="submission" date="2023-07" db="EMBL/GenBank/DDBJ databases">
        <title>Genomic Encyclopedia of Type Strains, Phase IV (KMG-IV): sequencing the most valuable type-strain genomes for metagenomic binning, comparative biology and taxonomic classification.</title>
        <authorList>
            <person name="Goeker M."/>
        </authorList>
    </citation>
    <scope>NUCLEOTIDE SEQUENCE [LARGE SCALE GENOMIC DNA]</scope>
    <source>
        <strain evidence="1 2">T98</strain>
    </source>
</reference>
<evidence type="ECO:0000313" key="1">
    <source>
        <dbReference type="EMBL" id="MDT3425568.1"/>
    </source>
</evidence>
<organism evidence="1 2">
    <name type="scientific">Paenibacillus forsythiae</name>
    <dbReference type="NCBI Taxonomy" id="365616"/>
    <lineage>
        <taxon>Bacteria</taxon>
        <taxon>Bacillati</taxon>
        <taxon>Bacillota</taxon>
        <taxon>Bacilli</taxon>
        <taxon>Bacillales</taxon>
        <taxon>Paenibacillaceae</taxon>
        <taxon>Paenibacillus</taxon>
    </lineage>
</organism>
<name>A0ABU3H418_9BACL</name>
<dbReference type="RefSeq" id="WP_312000811.1">
    <property type="nucleotide sequence ID" value="NZ_JAUSUY010000004.1"/>
</dbReference>
<gene>
    <name evidence="1" type="ORF">J2Z22_001087</name>
</gene>
<proteinExistence type="predicted"/>
<dbReference type="Proteomes" id="UP001248709">
    <property type="component" value="Unassembled WGS sequence"/>
</dbReference>
<protein>
    <submittedName>
        <fullName evidence="1">Uncharacterized protein</fullName>
    </submittedName>
</protein>
<accession>A0ABU3H418</accession>
<evidence type="ECO:0000313" key="2">
    <source>
        <dbReference type="Proteomes" id="UP001248709"/>
    </source>
</evidence>
<dbReference type="EMBL" id="JAUSUY010000004">
    <property type="protein sequence ID" value="MDT3425568.1"/>
    <property type="molecule type" value="Genomic_DNA"/>
</dbReference>
<comment type="caution">
    <text evidence="1">The sequence shown here is derived from an EMBL/GenBank/DDBJ whole genome shotgun (WGS) entry which is preliminary data.</text>
</comment>
<keyword evidence="2" id="KW-1185">Reference proteome</keyword>
<sequence>MMLNKTKTSNAAVTADILTKVARGMLPFYRAIAGSRSYASAWSRAVVGADLGLMSTLLKLAAPEAARQGYGTNAIGYFITFTFPPPFALYTNGTTIPPGLVQFTFSTAVHRRIARAVLPLYRELSANRNFSAALARGIRRNDRKAVMRMVLGLVHTRALRSVTIEESGVALLFKYSGSPYPYRNLLFRELD</sequence>